<gene>
    <name evidence="4" type="ORF">SAMN05421790_106111</name>
</gene>
<dbReference type="Pfam" id="PF12706">
    <property type="entry name" value="Lactamase_B_2"/>
    <property type="match status" value="1"/>
</dbReference>
<dbReference type="PANTHER" id="PTHR43546">
    <property type="entry name" value="UPF0173 METAL-DEPENDENT HYDROLASE MJ1163-RELATED"/>
    <property type="match status" value="1"/>
</dbReference>
<accession>A0A1N7MID4</accession>
<dbReference type="NCBIfam" id="NF001911">
    <property type="entry name" value="PRK00685.1"/>
    <property type="match status" value="1"/>
</dbReference>
<name>A0A1N7MID4_9BACL</name>
<dbReference type="InterPro" id="IPR036866">
    <property type="entry name" value="RibonucZ/Hydroxyglut_hydro"/>
</dbReference>
<organism evidence="4 5">
    <name type="scientific">Kroppenstedtia eburnea</name>
    <dbReference type="NCBI Taxonomy" id="714067"/>
    <lineage>
        <taxon>Bacteria</taxon>
        <taxon>Bacillati</taxon>
        <taxon>Bacillota</taxon>
        <taxon>Bacilli</taxon>
        <taxon>Bacillales</taxon>
        <taxon>Thermoactinomycetaceae</taxon>
        <taxon>Kroppenstedtia</taxon>
    </lineage>
</organism>
<dbReference type="InterPro" id="IPR050114">
    <property type="entry name" value="UPF0173_UPF0282_UlaG_hydrolase"/>
</dbReference>
<keyword evidence="5" id="KW-1185">Reference proteome</keyword>
<evidence type="ECO:0000313" key="4">
    <source>
        <dbReference type="EMBL" id="SIS85768.1"/>
    </source>
</evidence>
<dbReference type="Proteomes" id="UP000186795">
    <property type="component" value="Unassembled WGS sequence"/>
</dbReference>
<dbReference type="InterPro" id="IPR022877">
    <property type="entry name" value="UPF0173"/>
</dbReference>
<dbReference type="HAMAP" id="MF_00457">
    <property type="entry name" value="UPF0173"/>
    <property type="match status" value="1"/>
</dbReference>
<dbReference type="GO" id="GO:0016787">
    <property type="term" value="F:hydrolase activity"/>
    <property type="evidence" value="ECO:0007669"/>
    <property type="project" value="UniProtKB-UniRule"/>
</dbReference>
<evidence type="ECO:0000313" key="5">
    <source>
        <dbReference type="Proteomes" id="UP000186795"/>
    </source>
</evidence>
<evidence type="ECO:0000256" key="1">
    <source>
        <dbReference type="ARBA" id="ARBA00022801"/>
    </source>
</evidence>
<dbReference type="AlphaFoldDB" id="A0A1N7MID4"/>
<sequence length="230" mass="25152">MQITFHGQSCFEIQEAGTGLIIDPFLSGNPLAKVRPEEIDVDYILLTHGHEDHVGDTVEIAKRTGATVIANNELAHWIGFQGVENVHAMHIGGSHLFDFGRVKLTQAFHGSAHIDPEKKEIVYLGMPAGLLLTLGGKTIYHAGDTCLFSDMKLIGELNDIDLALLPIGDNFTMGPEDALIAAEWIGAGKTVPMHYNTFPLIEQDADLFVRRLSERQLAGQAVRPGESFKL</sequence>
<dbReference type="SUPFAM" id="SSF56281">
    <property type="entry name" value="Metallo-hydrolase/oxidoreductase"/>
    <property type="match status" value="1"/>
</dbReference>
<dbReference type="Gene3D" id="3.60.15.10">
    <property type="entry name" value="Ribonuclease Z/Hydroxyacylglutathione hydrolase-like"/>
    <property type="match status" value="1"/>
</dbReference>
<comment type="similarity">
    <text evidence="2">Belongs to the UPF0173 family.</text>
</comment>
<dbReference type="EMBL" id="FTOD01000006">
    <property type="protein sequence ID" value="SIS85768.1"/>
    <property type="molecule type" value="Genomic_DNA"/>
</dbReference>
<evidence type="ECO:0000256" key="2">
    <source>
        <dbReference type="HAMAP-Rule" id="MF_00457"/>
    </source>
</evidence>
<protein>
    <recommendedName>
        <fullName evidence="2">UPF0173 metal-dependent hydrolase SAMN05421790_106111</fullName>
    </recommendedName>
</protein>
<dbReference type="InterPro" id="IPR001279">
    <property type="entry name" value="Metallo-B-lactamas"/>
</dbReference>
<reference evidence="5" key="1">
    <citation type="submission" date="2017-01" db="EMBL/GenBank/DDBJ databases">
        <authorList>
            <person name="Varghese N."/>
            <person name="Submissions S."/>
        </authorList>
    </citation>
    <scope>NUCLEOTIDE SEQUENCE [LARGE SCALE GENOMIC DNA]</scope>
    <source>
        <strain evidence="5">DSM 45196</strain>
    </source>
</reference>
<proteinExistence type="inferred from homology"/>
<dbReference type="OrthoDB" id="9789133at2"/>
<dbReference type="SMART" id="SM00849">
    <property type="entry name" value="Lactamase_B"/>
    <property type="match status" value="1"/>
</dbReference>
<feature type="domain" description="Metallo-beta-lactamase" evidence="3">
    <location>
        <begin position="7"/>
        <end position="194"/>
    </location>
</feature>
<evidence type="ECO:0000259" key="3">
    <source>
        <dbReference type="SMART" id="SM00849"/>
    </source>
</evidence>
<dbReference type="RefSeq" id="WP_009711938.1">
    <property type="nucleotide sequence ID" value="NZ_CP048103.1"/>
</dbReference>
<keyword evidence="1 2" id="KW-0378">Hydrolase</keyword>
<dbReference type="PANTHER" id="PTHR43546:SF3">
    <property type="entry name" value="UPF0173 METAL-DEPENDENT HYDROLASE MJ1163"/>
    <property type="match status" value="1"/>
</dbReference>